<feature type="domain" description="NADP-dependent oxidoreductase" evidence="2">
    <location>
        <begin position="15"/>
        <end position="307"/>
    </location>
</feature>
<reference evidence="3 4" key="1">
    <citation type="journal article" date="2011" name="J. Microbiol.">
        <title>Bacillus kyonggiensis sp. nov., isolated from soil of a lettuce field.</title>
        <authorList>
            <person name="Dong K."/>
            <person name="Lee S."/>
        </authorList>
    </citation>
    <scope>NUCLEOTIDE SEQUENCE [LARGE SCALE GENOMIC DNA]</scope>
    <source>
        <strain evidence="3 4">NB22</strain>
    </source>
</reference>
<dbReference type="InterPro" id="IPR018170">
    <property type="entry name" value="Aldo/ket_reductase_CS"/>
</dbReference>
<evidence type="ECO:0000313" key="3">
    <source>
        <dbReference type="EMBL" id="TKC18769.1"/>
    </source>
</evidence>
<evidence type="ECO:0000259" key="2">
    <source>
        <dbReference type="Pfam" id="PF00248"/>
    </source>
</evidence>
<name>A0A4U1D873_9BACI</name>
<dbReference type="Gene3D" id="3.20.20.100">
    <property type="entry name" value="NADP-dependent oxidoreductase domain"/>
    <property type="match status" value="1"/>
</dbReference>
<dbReference type="GO" id="GO:0016491">
    <property type="term" value="F:oxidoreductase activity"/>
    <property type="evidence" value="ECO:0007669"/>
    <property type="project" value="UniProtKB-KW"/>
</dbReference>
<dbReference type="PROSITE" id="PS00062">
    <property type="entry name" value="ALDOKETO_REDUCTASE_2"/>
    <property type="match status" value="1"/>
</dbReference>
<dbReference type="InterPro" id="IPR020471">
    <property type="entry name" value="AKR"/>
</dbReference>
<organism evidence="3 4">
    <name type="scientific">Robertmurraya kyonggiensis</name>
    <dbReference type="NCBI Taxonomy" id="1037680"/>
    <lineage>
        <taxon>Bacteria</taxon>
        <taxon>Bacillati</taxon>
        <taxon>Bacillota</taxon>
        <taxon>Bacilli</taxon>
        <taxon>Bacillales</taxon>
        <taxon>Bacillaceae</taxon>
        <taxon>Robertmurraya</taxon>
    </lineage>
</organism>
<keyword evidence="4" id="KW-1185">Reference proteome</keyword>
<dbReference type="OrthoDB" id="9773828at2"/>
<dbReference type="Proteomes" id="UP000307756">
    <property type="component" value="Unassembled WGS sequence"/>
</dbReference>
<evidence type="ECO:0000256" key="1">
    <source>
        <dbReference type="ARBA" id="ARBA00023002"/>
    </source>
</evidence>
<proteinExistence type="predicted"/>
<dbReference type="GO" id="GO:0005829">
    <property type="term" value="C:cytosol"/>
    <property type="evidence" value="ECO:0007669"/>
    <property type="project" value="UniProtKB-ARBA"/>
</dbReference>
<dbReference type="InterPro" id="IPR036812">
    <property type="entry name" value="NAD(P)_OxRdtase_dom_sf"/>
</dbReference>
<gene>
    <name evidence="3" type="ORF">FA727_04215</name>
</gene>
<dbReference type="RefSeq" id="WP_136829463.1">
    <property type="nucleotide sequence ID" value="NZ_SWBM01000001.1"/>
</dbReference>
<dbReference type="AlphaFoldDB" id="A0A4U1D873"/>
<dbReference type="PANTHER" id="PTHR43364:SF4">
    <property type="entry name" value="NAD(P)-LINKED OXIDOREDUCTASE SUPERFAMILY PROTEIN"/>
    <property type="match status" value="1"/>
</dbReference>
<dbReference type="InterPro" id="IPR050523">
    <property type="entry name" value="AKR_Detox_Biosynth"/>
</dbReference>
<dbReference type="Pfam" id="PF00248">
    <property type="entry name" value="Aldo_ket_red"/>
    <property type="match status" value="1"/>
</dbReference>
<dbReference type="EMBL" id="SWBM01000001">
    <property type="protein sequence ID" value="TKC18769.1"/>
    <property type="molecule type" value="Genomic_DNA"/>
</dbReference>
<sequence>MPNTRIGKTHLHVNPIGLGANAIGGHNIYENIDEEVSKKIIHTAVDHGMNFIDTAYFYGLGRSEELIGEVMKEHGNREDFVIASKASYTFVDGKVVHNNDPDFLTQSVEEALKRLQTDYIDLFYVHFPDEATPKYEAIGALQRLKEQGKIRAIGVSNFSLEQLKEANQDGYVEVLQSHYNLFNRAAEQEIFPYVAEKQISYVPYFPLAKGLLTGKYTRETQLTASQKKHPLFKEEVYFSHLEKIDHLHEIAREKNSEVGHIVLAWYLTRDAIDAVIPGAKTPEQIINNIKAGEVKLTESEIARIDKIFSTN</sequence>
<accession>A0A4U1D873</accession>
<dbReference type="PANTHER" id="PTHR43364">
    <property type="entry name" value="NADH-SPECIFIC METHYLGLYOXAL REDUCTASE-RELATED"/>
    <property type="match status" value="1"/>
</dbReference>
<keyword evidence="1" id="KW-0560">Oxidoreductase</keyword>
<dbReference type="InterPro" id="IPR023210">
    <property type="entry name" value="NADP_OxRdtase_dom"/>
</dbReference>
<evidence type="ECO:0000313" key="4">
    <source>
        <dbReference type="Proteomes" id="UP000307756"/>
    </source>
</evidence>
<comment type="caution">
    <text evidence="3">The sequence shown here is derived from an EMBL/GenBank/DDBJ whole genome shotgun (WGS) entry which is preliminary data.</text>
</comment>
<dbReference type="PRINTS" id="PR00069">
    <property type="entry name" value="ALDKETRDTASE"/>
</dbReference>
<dbReference type="FunFam" id="3.20.20.100:FF:000004">
    <property type="entry name" value="Oxidoreductase, aldo/keto reductase"/>
    <property type="match status" value="1"/>
</dbReference>
<dbReference type="SUPFAM" id="SSF51430">
    <property type="entry name" value="NAD(P)-linked oxidoreductase"/>
    <property type="match status" value="1"/>
</dbReference>
<protein>
    <submittedName>
        <fullName evidence="3">Aldo/keto reductase</fullName>
    </submittedName>
</protein>